<proteinExistence type="inferred from homology"/>
<dbReference type="GO" id="GO:0051205">
    <property type="term" value="P:protein insertion into membrane"/>
    <property type="evidence" value="ECO:0007669"/>
    <property type="project" value="TreeGrafter"/>
</dbReference>
<evidence type="ECO:0000256" key="2">
    <source>
        <dbReference type="ARBA" id="ARBA00010583"/>
    </source>
</evidence>
<evidence type="ECO:0000256" key="8">
    <source>
        <dbReference type="SAM" id="Phobius"/>
    </source>
</evidence>
<feature type="transmembrane region" description="Helical" evidence="8">
    <location>
        <begin position="128"/>
        <end position="149"/>
    </location>
</feature>
<dbReference type="Proteomes" id="UP001370490">
    <property type="component" value="Unassembled WGS sequence"/>
</dbReference>
<gene>
    <name evidence="10" type="ORF">RJ641_002702</name>
</gene>
<keyword evidence="11" id="KW-1185">Reference proteome</keyword>
<keyword evidence="5 8" id="KW-0472">Membrane</keyword>
<dbReference type="InterPro" id="IPR001708">
    <property type="entry name" value="YidC/ALB3/OXA1/COX18"/>
</dbReference>
<dbReference type="InterPro" id="IPR028055">
    <property type="entry name" value="YidC/Oxa/ALB_C"/>
</dbReference>
<keyword evidence="4 8" id="KW-1133">Transmembrane helix</keyword>
<evidence type="ECO:0000256" key="3">
    <source>
        <dbReference type="ARBA" id="ARBA00022692"/>
    </source>
</evidence>
<evidence type="ECO:0000256" key="7">
    <source>
        <dbReference type="SAM" id="MobiDB-lite"/>
    </source>
</evidence>
<feature type="transmembrane region" description="Helical" evidence="8">
    <location>
        <begin position="268"/>
        <end position="286"/>
    </location>
</feature>
<comment type="subcellular location">
    <subcellularLocation>
        <location evidence="1 6">Membrane</location>
        <topology evidence="1 6">Multi-pass membrane protein</topology>
    </subcellularLocation>
</comment>
<keyword evidence="3 6" id="KW-0812">Transmembrane</keyword>
<dbReference type="Pfam" id="PF02096">
    <property type="entry name" value="60KD_IMP"/>
    <property type="match status" value="1"/>
</dbReference>
<feature type="region of interest" description="Disordered" evidence="7">
    <location>
        <begin position="463"/>
        <end position="530"/>
    </location>
</feature>
<dbReference type="InterPro" id="IPR047196">
    <property type="entry name" value="YidC_ALB_C"/>
</dbReference>
<feature type="compositionally biased region" description="Polar residues" evidence="7">
    <location>
        <begin position="385"/>
        <end position="403"/>
    </location>
</feature>
<name>A0AAN8VCH1_9MAGN</name>
<evidence type="ECO:0000313" key="10">
    <source>
        <dbReference type="EMBL" id="KAK6930909.1"/>
    </source>
</evidence>
<evidence type="ECO:0000256" key="1">
    <source>
        <dbReference type="ARBA" id="ARBA00004141"/>
    </source>
</evidence>
<dbReference type="PANTHER" id="PTHR12428">
    <property type="entry name" value="OXA1"/>
    <property type="match status" value="1"/>
</dbReference>
<feature type="transmembrane region" description="Helical" evidence="8">
    <location>
        <begin position="321"/>
        <end position="342"/>
    </location>
</feature>
<dbReference type="CDD" id="cd20070">
    <property type="entry name" value="5TM_YidC_Alb3"/>
    <property type="match status" value="1"/>
</dbReference>
<comment type="caution">
    <text evidence="10">The sequence shown here is derived from an EMBL/GenBank/DDBJ whole genome shotgun (WGS) entry which is preliminary data.</text>
</comment>
<dbReference type="NCBIfam" id="TIGR03592">
    <property type="entry name" value="yidC_oxa1_cterm"/>
    <property type="match status" value="1"/>
</dbReference>
<dbReference type="GO" id="GO:0010027">
    <property type="term" value="P:thylakoid membrane organization"/>
    <property type="evidence" value="ECO:0007669"/>
    <property type="project" value="TreeGrafter"/>
</dbReference>
<dbReference type="EMBL" id="JBAMMX010000011">
    <property type="protein sequence ID" value="KAK6930909.1"/>
    <property type="molecule type" value="Genomic_DNA"/>
</dbReference>
<evidence type="ECO:0000259" key="9">
    <source>
        <dbReference type="Pfam" id="PF02096"/>
    </source>
</evidence>
<evidence type="ECO:0000256" key="5">
    <source>
        <dbReference type="ARBA" id="ARBA00023136"/>
    </source>
</evidence>
<feature type="compositionally biased region" description="Polar residues" evidence="7">
    <location>
        <begin position="466"/>
        <end position="492"/>
    </location>
</feature>
<accession>A0AAN8VCH1</accession>
<protein>
    <submittedName>
        <fullName evidence="10">Membrane insertase YidC/ALB3/OXA1/COX18</fullName>
    </submittedName>
</protein>
<feature type="domain" description="Membrane insertase YidC/Oxa/ALB C-terminal" evidence="9">
    <location>
        <begin position="130"/>
        <end position="357"/>
    </location>
</feature>
<sequence length="530" mass="58903">MSTLVPLWPNTVLSPFQFRPRTQNPLFHKTHFGFLPNHRIFLRGDVGLVRLGFKPGLSFPDPDEGLIGNMFEKFESLVYTIADASVSSSETVVSNSKQSSDWLSGITYYMESVLKVLKDGLSALQVPYSYGFAIILLTVLVKAATFPLSKKQVESAMAMRSLQPQIKAIQERYAGDQERIQLETARLYKLAGINPLAGCLPTLATIPIWIGLYRALSNVANEGLLTEGFFWIPSLSGPTTIAARQSGSGISWLFPFVDGHPPLGWSDTLAYLVLPALLVLTQYISMQIMQSSQVMTDCLQDTSFLKANDPNVKSSQALTKVLPLIIGYFALSVPSGLTLYWFTNNILSTTQQIWLQKLGGAKNPVRQFSDDIIKEQPSEIPKSVIESNMNRKQTQQEEISPSTGLRRGERFKRLKEQEARKRQQREEEKRKAEEAAALVMQSTNNGTGLVEIDVSRSRLVDAGNETIPSSTSIDRSSENGQHAVNGNMSSQSLEEDKKTSSHVSIDDELSSGIDTEGREEQFVLRKSMKR</sequence>
<reference evidence="10 11" key="1">
    <citation type="submission" date="2023-12" db="EMBL/GenBank/DDBJ databases">
        <title>A high-quality genome assembly for Dillenia turbinata (Dilleniales).</title>
        <authorList>
            <person name="Chanderbali A."/>
        </authorList>
    </citation>
    <scope>NUCLEOTIDE SEQUENCE [LARGE SCALE GENOMIC DNA]</scope>
    <source>
        <strain evidence="10">LSX21</strain>
        <tissue evidence="10">Leaf</tissue>
    </source>
</reference>
<evidence type="ECO:0000256" key="6">
    <source>
        <dbReference type="RuleBase" id="RU003945"/>
    </source>
</evidence>
<feature type="transmembrane region" description="Helical" evidence="8">
    <location>
        <begin position="187"/>
        <end position="210"/>
    </location>
</feature>
<dbReference type="GO" id="GO:0009535">
    <property type="term" value="C:chloroplast thylakoid membrane"/>
    <property type="evidence" value="ECO:0007669"/>
    <property type="project" value="TreeGrafter"/>
</dbReference>
<feature type="compositionally biased region" description="Basic and acidic residues" evidence="7">
    <location>
        <begin position="414"/>
        <end position="434"/>
    </location>
</feature>
<dbReference type="GO" id="GO:0072598">
    <property type="term" value="P:protein localization to chloroplast"/>
    <property type="evidence" value="ECO:0007669"/>
    <property type="project" value="TreeGrafter"/>
</dbReference>
<organism evidence="10 11">
    <name type="scientific">Dillenia turbinata</name>
    <dbReference type="NCBI Taxonomy" id="194707"/>
    <lineage>
        <taxon>Eukaryota</taxon>
        <taxon>Viridiplantae</taxon>
        <taxon>Streptophyta</taxon>
        <taxon>Embryophyta</taxon>
        <taxon>Tracheophyta</taxon>
        <taxon>Spermatophyta</taxon>
        <taxon>Magnoliopsida</taxon>
        <taxon>eudicotyledons</taxon>
        <taxon>Gunneridae</taxon>
        <taxon>Pentapetalae</taxon>
        <taxon>Dilleniales</taxon>
        <taxon>Dilleniaceae</taxon>
        <taxon>Dillenia</taxon>
    </lineage>
</organism>
<dbReference type="GO" id="GO:0032977">
    <property type="term" value="F:membrane insertase activity"/>
    <property type="evidence" value="ECO:0007669"/>
    <property type="project" value="InterPro"/>
</dbReference>
<dbReference type="AlphaFoldDB" id="A0AAN8VCH1"/>
<evidence type="ECO:0000256" key="4">
    <source>
        <dbReference type="ARBA" id="ARBA00022989"/>
    </source>
</evidence>
<comment type="similarity">
    <text evidence="6">Belongs to the OXA1/ALB3/YidC family.</text>
</comment>
<feature type="region of interest" description="Disordered" evidence="7">
    <location>
        <begin position="379"/>
        <end position="434"/>
    </location>
</feature>
<comment type="similarity">
    <text evidence="2">Belongs to the OXA1/ALB3/YidC (TC 2.A.9.2) family.</text>
</comment>
<dbReference type="PANTHER" id="PTHR12428:SF14">
    <property type="entry name" value="ALBINO3-LIKE PROTEIN 1, CHLOROPLASTIC"/>
    <property type="match status" value="1"/>
</dbReference>
<evidence type="ECO:0000313" key="11">
    <source>
        <dbReference type="Proteomes" id="UP001370490"/>
    </source>
</evidence>